<dbReference type="EMBL" id="BLIY01000017">
    <property type="protein sequence ID" value="GFE54635.1"/>
    <property type="molecule type" value="Genomic_DNA"/>
</dbReference>
<dbReference type="InterPro" id="IPR011989">
    <property type="entry name" value="ARM-like"/>
</dbReference>
<protein>
    <submittedName>
        <fullName evidence="5">Pumilio-family RNA binding repeat containing protein</fullName>
    </submittedName>
</protein>
<evidence type="ECO:0000313" key="6">
    <source>
        <dbReference type="Proteomes" id="UP001057455"/>
    </source>
</evidence>
<dbReference type="Proteomes" id="UP001057455">
    <property type="component" value="Unassembled WGS sequence"/>
</dbReference>
<dbReference type="Pfam" id="PF22493">
    <property type="entry name" value="PUF_NOP9"/>
    <property type="match status" value="1"/>
</dbReference>
<dbReference type="GO" id="GO:0010608">
    <property type="term" value="P:post-transcriptional regulation of gene expression"/>
    <property type="evidence" value="ECO:0007669"/>
    <property type="project" value="TreeGrafter"/>
</dbReference>
<dbReference type="PROSITE" id="PS50303">
    <property type="entry name" value="PUM_HD"/>
    <property type="match status" value="1"/>
</dbReference>
<gene>
    <name evidence="5" type="ORF">BaOVIS_020390</name>
</gene>
<sequence length="796" mass="89324">MAKRNICIVDNEHKPKVPSGIKAENLITQEKAPNAEKHNAAIKGGRAAMKMVNSKTTYASVCYPPGYLNKISRNNNGETMDIGTSDKVVTDDNIDAVDTKSDGSGMSTKSGDDNVPVENTGATQGDPEQQLVTKAETQLHQLPTIEPYSHNGIPPSLNGIDGTCQQGTQYDGYDQCDSFSTRYADGEDGENRFSSPITLEFNSLSESMLKQLDTPVMEPRLPRCIERDYDQTGDGSVKLNGIDIHLSDNIHQDVLYTVPNSVYNDEGYDLESNYDNYQGSTEDYMDHYRDINLYAETLLARRKAKRYEEFKSCQRYNGYLPINGMMLPEMKGRIPIKLNYGCMSPSYVKTAILSGGVNGNIRIIAKDQTGCRMLQKMLETNDPIVLETILQGVMDNLIELMTDPFGNYLCQKLMTLCSHERLNEMIELAGDTLINVALNMHGTRALQKLIEVIDDPVQIQRLTQILSLAVDRLITDLNGNHVIQKCLSTLSPEDCEFIHQAMIKNCNQFAMQRHGCCVIQRCIDAANEKQKMELVEALTANALQLVEDAFGNYVIQYILKLKILDVNARIVKILAPKVTIYAKQKFSSNVVEKCLILTPPKVRNILVERFVKASYDTLKDLILHPFGNYVIQRVLSVAQPGDLEELLKRIRPHMDELRTISTGKRIAAKITRKHMNNDVCNNAALVNRNNRLTYDYFNKSRMVGLFSNRDNDDLAEELLRLAHREALELSEMDQASDNFLNQSSTSSLATVDSVCDFSQGHANQQYDKFSNTGPSLEMLDALFARTLSIESEHITL</sequence>
<dbReference type="InterPro" id="IPR033712">
    <property type="entry name" value="Pumilio_RNA-bd"/>
</dbReference>
<accession>A0A9W5TBV7</accession>
<dbReference type="FunFam" id="1.25.10.10:FF:000237">
    <property type="entry name" value="Pumilio homolog 9"/>
    <property type="match status" value="1"/>
</dbReference>
<dbReference type="Gene3D" id="1.25.10.10">
    <property type="entry name" value="Leucine-rich Repeat Variant"/>
    <property type="match status" value="1"/>
</dbReference>
<dbReference type="GO" id="GO:0003729">
    <property type="term" value="F:mRNA binding"/>
    <property type="evidence" value="ECO:0007669"/>
    <property type="project" value="TreeGrafter"/>
</dbReference>
<dbReference type="InterPro" id="IPR033133">
    <property type="entry name" value="PUM-HD"/>
</dbReference>
<organism evidence="5 6">
    <name type="scientific">Babesia ovis</name>
    <dbReference type="NCBI Taxonomy" id="5869"/>
    <lineage>
        <taxon>Eukaryota</taxon>
        <taxon>Sar</taxon>
        <taxon>Alveolata</taxon>
        <taxon>Apicomplexa</taxon>
        <taxon>Aconoidasida</taxon>
        <taxon>Piroplasmida</taxon>
        <taxon>Babesiidae</taxon>
        <taxon>Babesia</taxon>
    </lineage>
</organism>
<feature type="repeat" description="Pumilio" evidence="2">
    <location>
        <begin position="464"/>
        <end position="500"/>
    </location>
</feature>
<evidence type="ECO:0000256" key="2">
    <source>
        <dbReference type="PROSITE-ProRule" id="PRU00317"/>
    </source>
</evidence>
<dbReference type="InterPro" id="IPR016024">
    <property type="entry name" value="ARM-type_fold"/>
</dbReference>
<dbReference type="OrthoDB" id="668540at2759"/>
<reference evidence="5" key="1">
    <citation type="submission" date="2019-12" db="EMBL/GenBank/DDBJ databases">
        <title>Genome sequence of Babesia ovis.</title>
        <authorList>
            <person name="Yamagishi J."/>
            <person name="Sevinc F."/>
            <person name="Xuan X."/>
        </authorList>
    </citation>
    <scope>NUCLEOTIDE SEQUENCE</scope>
    <source>
        <strain evidence="5">Selcuk</strain>
    </source>
</reference>
<dbReference type="AlphaFoldDB" id="A0A9W5TBV7"/>
<dbReference type="SUPFAM" id="SSF48371">
    <property type="entry name" value="ARM repeat"/>
    <property type="match status" value="1"/>
</dbReference>
<keyword evidence="6" id="KW-1185">Reference proteome</keyword>
<comment type="caution">
    <text evidence="5">The sequence shown here is derived from an EMBL/GenBank/DDBJ whole genome shotgun (WGS) entry which is preliminary data.</text>
</comment>
<dbReference type="InterPro" id="IPR001313">
    <property type="entry name" value="Pumilio_RNA-bd_rpt"/>
</dbReference>
<feature type="repeat" description="Pumilio" evidence="2">
    <location>
        <begin position="501"/>
        <end position="536"/>
    </location>
</feature>
<keyword evidence="1" id="KW-0677">Repeat</keyword>
<evidence type="ECO:0000313" key="5">
    <source>
        <dbReference type="EMBL" id="GFE54635.1"/>
    </source>
</evidence>
<evidence type="ECO:0000256" key="1">
    <source>
        <dbReference type="ARBA" id="ARBA00022737"/>
    </source>
</evidence>
<feature type="repeat" description="Pumilio" evidence="2">
    <location>
        <begin position="356"/>
        <end position="391"/>
    </location>
</feature>
<dbReference type="CDD" id="cd07920">
    <property type="entry name" value="Pumilio"/>
    <property type="match status" value="1"/>
</dbReference>
<evidence type="ECO:0000256" key="3">
    <source>
        <dbReference type="SAM" id="MobiDB-lite"/>
    </source>
</evidence>
<feature type="repeat" description="Pumilio" evidence="2">
    <location>
        <begin position="392"/>
        <end position="427"/>
    </location>
</feature>
<dbReference type="GO" id="GO:0005737">
    <property type="term" value="C:cytoplasm"/>
    <property type="evidence" value="ECO:0007669"/>
    <property type="project" value="TreeGrafter"/>
</dbReference>
<name>A0A9W5TBV7_BABOV</name>
<dbReference type="SMART" id="SM00025">
    <property type="entry name" value="Pumilio"/>
    <property type="match status" value="8"/>
</dbReference>
<feature type="repeat" description="Pumilio" evidence="2">
    <location>
        <begin position="609"/>
        <end position="648"/>
    </location>
</feature>
<feature type="domain" description="PUM-HD" evidence="4">
    <location>
        <begin position="334"/>
        <end position="674"/>
    </location>
</feature>
<feature type="region of interest" description="Disordered" evidence="3">
    <location>
        <begin position="96"/>
        <end position="127"/>
    </location>
</feature>
<evidence type="ECO:0000259" key="4">
    <source>
        <dbReference type="PROSITE" id="PS50303"/>
    </source>
</evidence>
<dbReference type="PANTHER" id="PTHR12537:SF13">
    <property type="entry name" value="PUMILIO HOMOLOGY DOMAIN FAMILY MEMBER 4"/>
    <property type="match status" value="1"/>
</dbReference>
<dbReference type="PANTHER" id="PTHR12537">
    <property type="entry name" value="RNA BINDING PROTEIN PUMILIO-RELATED"/>
    <property type="match status" value="1"/>
</dbReference>
<feature type="repeat" description="Pumilio" evidence="2">
    <location>
        <begin position="537"/>
        <end position="572"/>
    </location>
</feature>
<dbReference type="Pfam" id="PF00806">
    <property type="entry name" value="PUF"/>
    <property type="match status" value="6"/>
</dbReference>
<dbReference type="PROSITE" id="PS50302">
    <property type="entry name" value="PUM"/>
    <property type="match status" value="6"/>
</dbReference>
<proteinExistence type="predicted"/>